<evidence type="ECO:0000313" key="3">
    <source>
        <dbReference type="Proteomes" id="UP000054248"/>
    </source>
</evidence>
<sequence length="170" mass="19278">SHVLLCEDCRSTLRKGQMPRYALANALYRGHLPDEFEDLTWVEEMVCCIYRTTTHVTRLYQSSNPTDPLVFHGNTCAHDVNIVSTATVLPRTPTDIVGQLSVVFVGPRAQKSQALKALFRIRKAKVWRFLLWLKQNNALYRDLPLSAENLAMYSEDDIPAGLDEATIVDE</sequence>
<protein>
    <recommendedName>
        <fullName evidence="1">DUF6570 domain-containing protein</fullName>
    </recommendedName>
</protein>
<dbReference type="Proteomes" id="UP000054248">
    <property type="component" value="Unassembled WGS sequence"/>
</dbReference>
<dbReference type="EMBL" id="KN823252">
    <property type="protein sequence ID" value="KIO18901.1"/>
    <property type="molecule type" value="Genomic_DNA"/>
</dbReference>
<dbReference type="OrthoDB" id="3257061at2759"/>
<evidence type="ECO:0000313" key="2">
    <source>
        <dbReference type="EMBL" id="KIO18901.1"/>
    </source>
</evidence>
<feature type="domain" description="DUF6570" evidence="1">
    <location>
        <begin position="15"/>
        <end position="151"/>
    </location>
</feature>
<proteinExistence type="predicted"/>
<name>A0A0C3Q5L1_9AGAM</name>
<organism evidence="2 3">
    <name type="scientific">Tulasnella calospora MUT 4182</name>
    <dbReference type="NCBI Taxonomy" id="1051891"/>
    <lineage>
        <taxon>Eukaryota</taxon>
        <taxon>Fungi</taxon>
        <taxon>Dikarya</taxon>
        <taxon>Basidiomycota</taxon>
        <taxon>Agaricomycotina</taxon>
        <taxon>Agaricomycetes</taxon>
        <taxon>Cantharellales</taxon>
        <taxon>Tulasnellaceae</taxon>
        <taxon>Tulasnella</taxon>
    </lineage>
</organism>
<gene>
    <name evidence="2" type="ORF">M407DRAFT_47982</name>
</gene>
<feature type="non-terminal residue" evidence="2">
    <location>
        <position position="170"/>
    </location>
</feature>
<reference evidence="2 3" key="1">
    <citation type="submission" date="2014-04" db="EMBL/GenBank/DDBJ databases">
        <authorList>
            <consortium name="DOE Joint Genome Institute"/>
            <person name="Kuo A."/>
            <person name="Girlanda M."/>
            <person name="Perotto S."/>
            <person name="Kohler A."/>
            <person name="Nagy L.G."/>
            <person name="Floudas D."/>
            <person name="Copeland A."/>
            <person name="Barry K.W."/>
            <person name="Cichocki N."/>
            <person name="Veneault-Fourrey C."/>
            <person name="LaButti K."/>
            <person name="Lindquist E.A."/>
            <person name="Lipzen A."/>
            <person name="Lundell T."/>
            <person name="Morin E."/>
            <person name="Murat C."/>
            <person name="Sun H."/>
            <person name="Tunlid A."/>
            <person name="Henrissat B."/>
            <person name="Grigoriev I.V."/>
            <person name="Hibbett D.S."/>
            <person name="Martin F."/>
            <person name="Nordberg H.P."/>
            <person name="Cantor M.N."/>
            <person name="Hua S.X."/>
        </authorList>
    </citation>
    <scope>NUCLEOTIDE SEQUENCE [LARGE SCALE GENOMIC DNA]</scope>
    <source>
        <strain evidence="2 3">MUT 4182</strain>
    </source>
</reference>
<feature type="non-terminal residue" evidence="2">
    <location>
        <position position="1"/>
    </location>
</feature>
<keyword evidence="3" id="KW-1185">Reference proteome</keyword>
<dbReference type="STRING" id="1051891.A0A0C3Q5L1"/>
<dbReference type="Pfam" id="PF20209">
    <property type="entry name" value="DUF6570"/>
    <property type="match status" value="1"/>
</dbReference>
<dbReference type="HOGENOM" id="CLU_090397_2_0_1"/>
<dbReference type="InterPro" id="IPR046700">
    <property type="entry name" value="DUF6570"/>
</dbReference>
<reference evidence="3" key="2">
    <citation type="submission" date="2015-01" db="EMBL/GenBank/DDBJ databases">
        <title>Evolutionary Origins and Diversification of the Mycorrhizal Mutualists.</title>
        <authorList>
            <consortium name="DOE Joint Genome Institute"/>
            <consortium name="Mycorrhizal Genomics Consortium"/>
            <person name="Kohler A."/>
            <person name="Kuo A."/>
            <person name="Nagy L.G."/>
            <person name="Floudas D."/>
            <person name="Copeland A."/>
            <person name="Barry K.W."/>
            <person name="Cichocki N."/>
            <person name="Veneault-Fourrey C."/>
            <person name="LaButti K."/>
            <person name="Lindquist E.A."/>
            <person name="Lipzen A."/>
            <person name="Lundell T."/>
            <person name="Morin E."/>
            <person name="Murat C."/>
            <person name="Riley R."/>
            <person name="Ohm R."/>
            <person name="Sun H."/>
            <person name="Tunlid A."/>
            <person name="Henrissat B."/>
            <person name="Grigoriev I.V."/>
            <person name="Hibbett D.S."/>
            <person name="Martin F."/>
        </authorList>
    </citation>
    <scope>NUCLEOTIDE SEQUENCE [LARGE SCALE GENOMIC DNA]</scope>
    <source>
        <strain evidence="3">MUT 4182</strain>
    </source>
</reference>
<evidence type="ECO:0000259" key="1">
    <source>
        <dbReference type="Pfam" id="PF20209"/>
    </source>
</evidence>
<dbReference type="AlphaFoldDB" id="A0A0C3Q5L1"/>
<accession>A0A0C3Q5L1</accession>